<reference evidence="2" key="1">
    <citation type="submission" date="2020-10" db="EMBL/GenBank/DDBJ databases">
        <title>Feather gene expression reveals the developmental basis of iridescence in African starlings.</title>
        <authorList>
            <person name="Rubenstein D.R."/>
        </authorList>
    </citation>
    <scope>NUCLEOTIDE SEQUENCE</scope>
    <source>
        <strain evidence="2">SS15</strain>
        <tissue evidence="2">Liver</tissue>
    </source>
</reference>
<dbReference type="AlphaFoldDB" id="A0A835NW13"/>
<dbReference type="EMBL" id="JADDUC020000016">
    <property type="protein sequence ID" value="KAI1234205.1"/>
    <property type="molecule type" value="Genomic_DNA"/>
</dbReference>
<sequence length="139" mass="14958">MGWDARESNWGTGQHRQPPQLLEPPSDTVCDPVKLRMLEDIDDSKPHTWTSQSRSFRKLARLVGANSRIPMGPAGAQWSSGECQDLAEVLPCARSPLEALPCAAVLGRVCALCWLSSCPLSLTGSLWSPPVPPGVILGS</sequence>
<reference evidence="3" key="3">
    <citation type="submission" date="2022-01" db="EMBL/GenBank/DDBJ databases">
        <authorList>
            <person name="Rubenstein D.R."/>
        </authorList>
    </citation>
    <scope>NUCLEOTIDE SEQUENCE</scope>
    <source>
        <strain evidence="3">SS15</strain>
        <tissue evidence="3">Liver</tissue>
    </source>
</reference>
<evidence type="ECO:0000313" key="2">
    <source>
        <dbReference type="EMBL" id="KAG0123064.1"/>
    </source>
</evidence>
<evidence type="ECO:0000313" key="3">
    <source>
        <dbReference type="EMBL" id="KAI1234205.1"/>
    </source>
</evidence>
<accession>A0A835NW13</accession>
<name>A0A835NW13_9PASS</name>
<evidence type="ECO:0000256" key="1">
    <source>
        <dbReference type="SAM" id="MobiDB-lite"/>
    </source>
</evidence>
<comment type="caution">
    <text evidence="2">The sequence shown here is derived from an EMBL/GenBank/DDBJ whole genome shotgun (WGS) entry which is preliminary data.</text>
</comment>
<proteinExistence type="predicted"/>
<keyword evidence="4" id="KW-1185">Reference proteome</keyword>
<evidence type="ECO:0000313" key="4">
    <source>
        <dbReference type="Proteomes" id="UP000618051"/>
    </source>
</evidence>
<feature type="region of interest" description="Disordered" evidence="1">
    <location>
        <begin position="1"/>
        <end position="26"/>
    </location>
</feature>
<reference evidence="3 4" key="2">
    <citation type="journal article" date="2021" name="J. Hered.">
        <title>Feather Gene Expression Elucidates the Developmental Basis of Plumage Iridescence in African Starlings.</title>
        <authorList>
            <person name="Rubenstein D.R."/>
            <person name="Corvelo A."/>
            <person name="MacManes M.D."/>
            <person name="Maia R."/>
            <person name="Narzisi G."/>
            <person name="Rousaki A."/>
            <person name="Vandenabeele P."/>
            <person name="Shawkey M.D."/>
            <person name="Solomon J."/>
        </authorList>
    </citation>
    <scope>NUCLEOTIDE SEQUENCE [LARGE SCALE GENOMIC DNA]</scope>
    <source>
        <strain evidence="3">SS15</strain>
    </source>
</reference>
<gene>
    <name evidence="3" type="ORF">IHE44_0003922</name>
    <name evidence="2" type="ORF">IHE44_008001</name>
</gene>
<dbReference type="EMBL" id="JADDUC010000031">
    <property type="protein sequence ID" value="KAG0123064.1"/>
    <property type="molecule type" value="Genomic_DNA"/>
</dbReference>
<protein>
    <submittedName>
        <fullName evidence="2">Uncharacterized protein</fullName>
    </submittedName>
</protein>
<organism evidence="2">
    <name type="scientific">Lamprotornis superbus</name>
    <dbReference type="NCBI Taxonomy" id="245042"/>
    <lineage>
        <taxon>Eukaryota</taxon>
        <taxon>Metazoa</taxon>
        <taxon>Chordata</taxon>
        <taxon>Craniata</taxon>
        <taxon>Vertebrata</taxon>
        <taxon>Euteleostomi</taxon>
        <taxon>Archelosauria</taxon>
        <taxon>Archosauria</taxon>
        <taxon>Dinosauria</taxon>
        <taxon>Saurischia</taxon>
        <taxon>Theropoda</taxon>
        <taxon>Coelurosauria</taxon>
        <taxon>Aves</taxon>
        <taxon>Neognathae</taxon>
        <taxon>Neoaves</taxon>
        <taxon>Telluraves</taxon>
        <taxon>Australaves</taxon>
        <taxon>Passeriformes</taxon>
        <taxon>Sturnidae</taxon>
        <taxon>Lamprotornis</taxon>
    </lineage>
</organism>
<dbReference type="Proteomes" id="UP000618051">
    <property type="component" value="Unassembled WGS sequence"/>
</dbReference>